<accession>A0A4R7AZN9</accession>
<proteinExistence type="predicted"/>
<protein>
    <submittedName>
        <fullName evidence="1">Uncharacterized protein</fullName>
    </submittedName>
</protein>
<dbReference type="Proteomes" id="UP000295611">
    <property type="component" value="Unassembled WGS sequence"/>
</dbReference>
<dbReference type="RefSeq" id="WP_133682536.1">
    <property type="nucleotide sequence ID" value="NZ_SNZP01000012.1"/>
</dbReference>
<reference evidence="1 2" key="1">
    <citation type="submission" date="2019-03" db="EMBL/GenBank/DDBJ databases">
        <title>Genomic Encyclopedia of Type Strains, Phase III (KMG-III): the genomes of soil and plant-associated and newly described type strains.</title>
        <authorList>
            <person name="Whitman W."/>
        </authorList>
    </citation>
    <scope>NUCLEOTIDE SEQUENCE [LARGE SCALE GENOMIC DNA]</scope>
    <source>
        <strain evidence="1 2">CECT 8976</strain>
    </source>
</reference>
<dbReference type="AlphaFoldDB" id="A0A4R7AZN9"/>
<dbReference type="OrthoDB" id="8617745at2"/>
<sequence>MRPAIALCAPSATAPCSSLYRLEIKPDTPQLAEASLILPQGRDGEMWLHAQGAAQGLAPQIVRPHCDEHALLEQEARWLKPAGCRRVDWQIRFDVAQFGREDPARHRSLYFPDRSWWLLSAATSLLRPPDDGQAHLAVNASVLGGGEPVEGAWPLPDSGAAPAFFAIGNAAGTTVGVQRVRVTHVADSPATVWRMGLIALQRRAIAWLAEVMRVKSQERLLVVWLGMDRTVGKISDASGDRSFISCYRPGDARGSTVSLMMLAHEQFHQLAALDYQASHPAWYGESLAQFYALRAMMRLGSHPREVQALHRRFIDAARPLEAGLLDWQRRYEAGDAAAYPQFHTQGATFWHQLDALLRLASSGRYGLDQDLPALLGTATAEASPLPMALRRQWREMAGPAVDALIQRYLGSA</sequence>
<evidence type="ECO:0000313" key="1">
    <source>
        <dbReference type="EMBL" id="TDR73882.1"/>
    </source>
</evidence>
<organism evidence="1 2">
    <name type="scientific">Paludibacterium purpuratum</name>
    <dbReference type="NCBI Taxonomy" id="1144873"/>
    <lineage>
        <taxon>Bacteria</taxon>
        <taxon>Pseudomonadati</taxon>
        <taxon>Pseudomonadota</taxon>
        <taxon>Betaproteobacteria</taxon>
        <taxon>Neisseriales</taxon>
        <taxon>Chromobacteriaceae</taxon>
        <taxon>Paludibacterium</taxon>
    </lineage>
</organism>
<evidence type="ECO:0000313" key="2">
    <source>
        <dbReference type="Proteomes" id="UP000295611"/>
    </source>
</evidence>
<dbReference type="EMBL" id="SNZP01000012">
    <property type="protein sequence ID" value="TDR73882.1"/>
    <property type="molecule type" value="Genomic_DNA"/>
</dbReference>
<keyword evidence="2" id="KW-1185">Reference proteome</keyword>
<gene>
    <name evidence="1" type="ORF">DFP86_11286</name>
</gene>
<name>A0A4R7AZN9_9NEIS</name>
<comment type="caution">
    <text evidence="1">The sequence shown here is derived from an EMBL/GenBank/DDBJ whole genome shotgun (WGS) entry which is preliminary data.</text>
</comment>